<evidence type="ECO:0000256" key="1">
    <source>
        <dbReference type="SAM" id="MobiDB-lite"/>
    </source>
</evidence>
<feature type="region of interest" description="Disordered" evidence="1">
    <location>
        <begin position="17"/>
        <end position="52"/>
    </location>
</feature>
<dbReference type="Proteomes" id="UP000557717">
    <property type="component" value="Unassembled WGS sequence"/>
</dbReference>
<dbReference type="EMBL" id="JACHFD010000030">
    <property type="protein sequence ID" value="MBB5353619.1"/>
    <property type="molecule type" value="Genomic_DNA"/>
</dbReference>
<accession>A0A840VIK3</accession>
<reference evidence="2 3" key="1">
    <citation type="submission" date="2020-08" db="EMBL/GenBank/DDBJ databases">
        <title>Genomic Encyclopedia of Type Strains, Phase IV (KMG-IV): sequencing the most valuable type-strain genomes for metagenomic binning, comparative biology and taxonomic classification.</title>
        <authorList>
            <person name="Goeker M."/>
        </authorList>
    </citation>
    <scope>NUCLEOTIDE SEQUENCE [LARGE SCALE GENOMIC DNA]</scope>
    <source>
        <strain evidence="2 3">YC6886</strain>
    </source>
</reference>
<gene>
    <name evidence="2" type="ORF">HNR46_003880</name>
</gene>
<keyword evidence="3" id="KW-1185">Reference proteome</keyword>
<organism evidence="2 3">
    <name type="scientific">Haloferula luteola</name>
    <dbReference type="NCBI Taxonomy" id="595692"/>
    <lineage>
        <taxon>Bacteria</taxon>
        <taxon>Pseudomonadati</taxon>
        <taxon>Verrucomicrobiota</taxon>
        <taxon>Verrucomicrobiia</taxon>
        <taxon>Verrucomicrobiales</taxon>
        <taxon>Verrucomicrobiaceae</taxon>
        <taxon>Haloferula</taxon>
    </lineage>
</organism>
<evidence type="ECO:0000313" key="2">
    <source>
        <dbReference type="EMBL" id="MBB5353619.1"/>
    </source>
</evidence>
<sequence length="52" mass="5881">MKSWARGFVQIPEKESLRRMEGVQEEENWAGHEMDSGRGEALSGGESDRSGW</sequence>
<evidence type="ECO:0000313" key="3">
    <source>
        <dbReference type="Proteomes" id="UP000557717"/>
    </source>
</evidence>
<comment type="caution">
    <text evidence="2">The sequence shown here is derived from an EMBL/GenBank/DDBJ whole genome shotgun (WGS) entry which is preliminary data.</text>
</comment>
<name>A0A840VIK3_9BACT</name>
<protein>
    <submittedName>
        <fullName evidence="2">Uncharacterized protein</fullName>
    </submittedName>
</protein>
<feature type="compositionally biased region" description="Basic and acidic residues" evidence="1">
    <location>
        <begin position="29"/>
        <end position="38"/>
    </location>
</feature>
<dbReference type="AlphaFoldDB" id="A0A840VIK3"/>
<proteinExistence type="predicted"/>